<dbReference type="InterPro" id="IPR027363">
    <property type="entry name" value="M1Pi_N"/>
</dbReference>
<dbReference type="Gene3D" id="1.20.120.420">
    <property type="entry name" value="translation initiation factor eif-2b, domain 1"/>
    <property type="match status" value="1"/>
</dbReference>
<evidence type="ECO:0000313" key="3">
    <source>
        <dbReference type="EMBL" id="KAJ8305314.1"/>
    </source>
</evidence>
<dbReference type="InterPro" id="IPR000649">
    <property type="entry name" value="IF-2B-related"/>
</dbReference>
<dbReference type="Proteomes" id="UP001217089">
    <property type="component" value="Unassembled WGS sequence"/>
</dbReference>
<evidence type="ECO:0000256" key="1">
    <source>
        <dbReference type="ARBA" id="ARBA00007251"/>
    </source>
</evidence>
<comment type="caution">
    <text evidence="3">The sequence shown here is derived from an EMBL/GenBank/DDBJ whole genome shotgun (WGS) entry which is preliminary data.</text>
</comment>
<keyword evidence="4" id="KW-1185">Reference proteome</keyword>
<dbReference type="PANTHER" id="PTHR43475:SF1">
    <property type="entry name" value="METHYLTHIORIBOSE-1-PHOSPHATE ISOMERASE"/>
    <property type="match status" value="1"/>
</dbReference>
<dbReference type="InterPro" id="IPR037171">
    <property type="entry name" value="NagB/RpiA_transferase-like"/>
</dbReference>
<name>A0ABQ9EJ53_TEGGR</name>
<evidence type="ECO:0000256" key="2">
    <source>
        <dbReference type="RuleBase" id="RU003814"/>
    </source>
</evidence>
<comment type="similarity">
    <text evidence="1 2">Belongs to the eIF-2B alpha/beta/delta subunits family.</text>
</comment>
<dbReference type="Pfam" id="PF01008">
    <property type="entry name" value="IF-2B"/>
    <property type="match status" value="1"/>
</dbReference>
<sequence>MTLLSIKYVNGTLEILDQLRLPFETEYIRIENTEDGWRVIKMMQVRGAPAIAMVGCLSLAVELLKSDFCSVPELVTFIHEKLSYLVTARPTAVNMSDSAKTFSRKASELSQSPGITVTDLKNR</sequence>
<proteinExistence type="inferred from homology"/>
<reference evidence="3 4" key="1">
    <citation type="submission" date="2022-12" db="EMBL/GenBank/DDBJ databases">
        <title>Chromosome-level genome of Tegillarca granosa.</title>
        <authorList>
            <person name="Kim J."/>
        </authorList>
    </citation>
    <scope>NUCLEOTIDE SEQUENCE [LARGE SCALE GENOMIC DNA]</scope>
    <source>
        <strain evidence="3">Teg-2019</strain>
        <tissue evidence="3">Adductor muscle</tissue>
    </source>
</reference>
<dbReference type="SUPFAM" id="SSF100950">
    <property type="entry name" value="NagB/RpiA/CoA transferase-like"/>
    <property type="match status" value="1"/>
</dbReference>
<organism evidence="3 4">
    <name type="scientific">Tegillarca granosa</name>
    <name type="common">Malaysian cockle</name>
    <name type="synonym">Anadara granosa</name>
    <dbReference type="NCBI Taxonomy" id="220873"/>
    <lineage>
        <taxon>Eukaryota</taxon>
        <taxon>Metazoa</taxon>
        <taxon>Spiralia</taxon>
        <taxon>Lophotrochozoa</taxon>
        <taxon>Mollusca</taxon>
        <taxon>Bivalvia</taxon>
        <taxon>Autobranchia</taxon>
        <taxon>Pteriomorphia</taxon>
        <taxon>Arcoida</taxon>
        <taxon>Arcoidea</taxon>
        <taxon>Arcidae</taxon>
        <taxon>Tegillarca</taxon>
    </lineage>
</organism>
<accession>A0ABQ9EJ53</accession>
<dbReference type="PANTHER" id="PTHR43475">
    <property type="entry name" value="METHYLTHIORIBOSE-1-PHOSPHATE ISOMERASE"/>
    <property type="match status" value="1"/>
</dbReference>
<protein>
    <recommendedName>
        <fullName evidence="5">Methylthioribose-1-phosphate isomerase</fullName>
    </recommendedName>
</protein>
<dbReference type="EMBL" id="JARBDR010000813">
    <property type="protein sequence ID" value="KAJ8305314.1"/>
    <property type="molecule type" value="Genomic_DNA"/>
</dbReference>
<evidence type="ECO:0000313" key="4">
    <source>
        <dbReference type="Proteomes" id="UP001217089"/>
    </source>
</evidence>
<gene>
    <name evidence="3" type="ORF">KUTeg_015859</name>
</gene>
<evidence type="ECO:0008006" key="5">
    <source>
        <dbReference type="Google" id="ProtNLM"/>
    </source>
</evidence>